<feature type="compositionally biased region" description="Acidic residues" evidence="3">
    <location>
        <begin position="141"/>
        <end position="179"/>
    </location>
</feature>
<dbReference type="SUPFAM" id="SSF53218">
    <property type="entry name" value="Molybdenum cofactor biosynthesis proteins"/>
    <property type="match status" value="1"/>
</dbReference>
<feature type="compositionally biased region" description="Acidic residues" evidence="3">
    <location>
        <begin position="15"/>
        <end position="76"/>
    </location>
</feature>
<dbReference type="NCBIfam" id="TIGR00177">
    <property type="entry name" value="molyb_syn"/>
    <property type="match status" value="1"/>
</dbReference>
<dbReference type="PANTHER" id="PTHR43232">
    <property type="entry name" value="MOLYBDENUM COFACTOR BIOSYNTHESIS PROTEIN B"/>
    <property type="match status" value="1"/>
</dbReference>
<keyword evidence="6" id="KW-1185">Reference proteome</keyword>
<accession>A0A7D5SWM1</accession>
<dbReference type="CDD" id="cd00886">
    <property type="entry name" value="MogA_MoaB"/>
    <property type="match status" value="1"/>
</dbReference>
<dbReference type="Proteomes" id="UP000509346">
    <property type="component" value="Chromosome"/>
</dbReference>
<dbReference type="Gene3D" id="3.40.980.10">
    <property type="entry name" value="MoaB/Mog-like domain"/>
    <property type="match status" value="1"/>
</dbReference>
<protein>
    <recommendedName>
        <fullName evidence="4">MoaB/Mog domain-containing protein</fullName>
    </recommendedName>
</protein>
<dbReference type="PANTHER" id="PTHR43232:SF2">
    <property type="entry name" value="MOLYBDENUM COFACTOR BIOSYNTHESIS PROTEIN B"/>
    <property type="match status" value="1"/>
</dbReference>
<evidence type="ECO:0000313" key="6">
    <source>
        <dbReference type="Proteomes" id="UP000509346"/>
    </source>
</evidence>
<evidence type="ECO:0000256" key="3">
    <source>
        <dbReference type="SAM" id="MobiDB-lite"/>
    </source>
</evidence>
<dbReference type="AlphaFoldDB" id="A0A7D5SWM1"/>
<dbReference type="GeneID" id="90133121"/>
<evidence type="ECO:0000259" key="4">
    <source>
        <dbReference type="SMART" id="SM00852"/>
    </source>
</evidence>
<dbReference type="KEGG" id="hpel:HZS54_17340"/>
<dbReference type="SMART" id="SM00852">
    <property type="entry name" value="MoCF_biosynth"/>
    <property type="match status" value="1"/>
</dbReference>
<feature type="compositionally biased region" description="Basic and acidic residues" evidence="3">
    <location>
        <begin position="236"/>
        <end position="246"/>
    </location>
</feature>
<feature type="domain" description="MoaB/Mog" evidence="4">
    <location>
        <begin position="308"/>
        <end position="452"/>
    </location>
</feature>
<gene>
    <name evidence="5" type="ORF">HZS54_17340</name>
</gene>
<dbReference type="FunFam" id="3.40.980.10:FF:000006">
    <property type="entry name" value="Molybdenum cofactor biosynthesis protein B"/>
    <property type="match status" value="1"/>
</dbReference>
<dbReference type="OrthoDB" id="205337at2157"/>
<feature type="compositionally biased region" description="Basic and acidic residues" evidence="3">
    <location>
        <begin position="1"/>
        <end position="14"/>
    </location>
</feature>
<reference evidence="5 6" key="1">
    <citation type="submission" date="2020-07" db="EMBL/GenBank/DDBJ databases">
        <title>Halosimplex litoreum sp. nov. and Halosimplex rubrum sp. nov., isolated from different salt environments.</title>
        <authorList>
            <person name="Cui H."/>
        </authorList>
    </citation>
    <scope>NUCLEOTIDE SEQUENCE [LARGE SCALE GENOMIC DNA]</scope>
    <source>
        <strain evidence="5 6">R2</strain>
    </source>
</reference>
<comment type="similarity">
    <text evidence="1">Belongs to the MoaB/Mog family.</text>
</comment>
<dbReference type="EMBL" id="CP058909">
    <property type="protein sequence ID" value="QLH83287.1"/>
    <property type="molecule type" value="Genomic_DNA"/>
</dbReference>
<feature type="compositionally biased region" description="Low complexity" evidence="3">
    <location>
        <begin position="186"/>
        <end position="199"/>
    </location>
</feature>
<feature type="compositionally biased region" description="Basic and acidic residues" evidence="3">
    <location>
        <begin position="253"/>
        <end position="298"/>
    </location>
</feature>
<dbReference type="InterPro" id="IPR012245">
    <property type="entry name" value="MoaB"/>
</dbReference>
<dbReference type="RefSeq" id="WP_179918336.1">
    <property type="nucleotide sequence ID" value="NZ_CP058909.1"/>
</dbReference>
<evidence type="ECO:0000256" key="1">
    <source>
        <dbReference type="ARBA" id="ARBA00006112"/>
    </source>
</evidence>
<feature type="region of interest" description="Disordered" evidence="3">
    <location>
        <begin position="1"/>
        <end position="298"/>
    </location>
</feature>
<proteinExistence type="inferred from homology"/>
<dbReference type="GO" id="GO:0005829">
    <property type="term" value="C:cytosol"/>
    <property type="evidence" value="ECO:0007669"/>
    <property type="project" value="TreeGrafter"/>
</dbReference>
<evidence type="ECO:0000313" key="5">
    <source>
        <dbReference type="EMBL" id="QLH83287.1"/>
    </source>
</evidence>
<dbReference type="GO" id="GO:0006777">
    <property type="term" value="P:Mo-molybdopterin cofactor biosynthetic process"/>
    <property type="evidence" value="ECO:0007669"/>
    <property type="project" value="UniProtKB-KW"/>
</dbReference>
<name>A0A7D5SWM1_9EURY</name>
<dbReference type="PROSITE" id="PS01078">
    <property type="entry name" value="MOCF_BIOSYNTHESIS_1"/>
    <property type="match status" value="1"/>
</dbReference>
<evidence type="ECO:0000256" key="2">
    <source>
        <dbReference type="ARBA" id="ARBA00023150"/>
    </source>
</evidence>
<dbReference type="Pfam" id="PF00994">
    <property type="entry name" value="MoCF_biosynth"/>
    <property type="match status" value="1"/>
</dbReference>
<dbReference type="InterPro" id="IPR036425">
    <property type="entry name" value="MoaB/Mog-like_dom_sf"/>
</dbReference>
<organism evidence="5 6">
    <name type="scientific">Halosimplex pelagicum</name>
    <dbReference type="NCBI Taxonomy" id="869886"/>
    <lineage>
        <taxon>Archaea</taxon>
        <taxon>Methanobacteriati</taxon>
        <taxon>Methanobacteriota</taxon>
        <taxon>Stenosarchaea group</taxon>
        <taxon>Halobacteria</taxon>
        <taxon>Halobacteriales</taxon>
        <taxon>Haloarculaceae</taxon>
        <taxon>Halosimplex</taxon>
    </lineage>
</organism>
<dbReference type="InterPro" id="IPR008284">
    <property type="entry name" value="MoCF_biosynth_CS"/>
</dbReference>
<dbReference type="InterPro" id="IPR001453">
    <property type="entry name" value="MoaB/Mog_dom"/>
</dbReference>
<sequence>MVDFQSRDTSRGYGDDEDEEADAEGDGAEAAEGEPTDEPVDGEPEAEPTEPEPADEPAVETEGDDAGESESGDAIEPESGGATESDPGASGGESDADAAESGGDPLAGSSGGASGDPLAPDTGDAGAASSVGDTDTGPSADDADPSTDDTDTDLSTDESGDLPADDTGDPPVDDTEPETTDDRGAGSSPDDPLSPSSGSEQPSEAADGPDDHPFADDGTDAETAVEADAGGATERAPTETDRHEVESSASGARTDDRAGAHTDDHGDSGGHSHGTDDRSHGTDDHSHDSGGHSHDHAHGAEVGLLGVAVVTVSSTRTREDDASGDVIEALIEAADHEVVTREILRDDLDGVQTALLNLTGRDDVDVVVTTGGTGVTPDDVTVEGARPLFDRELPGFGELFRILSYEEIGTRAMVSRATAGMVDGVPVFCLPGSEAAARLGTEELVVEEMAHLVSLARRDD</sequence>
<keyword evidence="2" id="KW-0501">Molybdenum cofactor biosynthesis</keyword>